<accession>A0ABS5Z9P2</accession>
<evidence type="ECO:0000313" key="2">
    <source>
        <dbReference type="Proteomes" id="UP000690515"/>
    </source>
</evidence>
<dbReference type="EMBL" id="JAGSOY010000011">
    <property type="protein sequence ID" value="MBU2710769.1"/>
    <property type="molecule type" value="Genomic_DNA"/>
</dbReference>
<reference evidence="1 2" key="1">
    <citation type="submission" date="2021-04" db="EMBL/GenBank/DDBJ databases">
        <authorList>
            <person name="Pira H."/>
            <person name="Risdian C."/>
            <person name="Wink J."/>
        </authorList>
    </citation>
    <scope>NUCLEOTIDE SEQUENCE [LARGE SCALE GENOMIC DNA]</scope>
    <source>
        <strain evidence="1 2">WH53</strain>
    </source>
</reference>
<gene>
    <name evidence="1" type="ORF">KCG35_06840</name>
</gene>
<protein>
    <submittedName>
        <fullName evidence="1">Uncharacterized protein</fullName>
    </submittedName>
</protein>
<keyword evidence="2" id="KW-1185">Reference proteome</keyword>
<organism evidence="1 2">
    <name type="scientific">Zooshikella harenae</name>
    <dbReference type="NCBI Taxonomy" id="2827238"/>
    <lineage>
        <taxon>Bacteria</taxon>
        <taxon>Pseudomonadati</taxon>
        <taxon>Pseudomonadota</taxon>
        <taxon>Gammaproteobacteria</taxon>
        <taxon>Oceanospirillales</taxon>
        <taxon>Zooshikellaceae</taxon>
        <taxon>Zooshikella</taxon>
    </lineage>
</organism>
<proteinExistence type="predicted"/>
<sequence>MIFDEIHEAFSSLLAKFQKELSIELFEYHIRTGRFPDVNSKENQAESELINSAQQKMLNHKLVKDVVITNVGDKLSLDITLTADIIKPSVHLSNKWKIAIQNKHIKLLLEPINHGFNRYCVNINVTDVRLLLNVCKEDN</sequence>
<dbReference type="Proteomes" id="UP000690515">
    <property type="component" value="Unassembled WGS sequence"/>
</dbReference>
<name>A0ABS5Z9P2_9GAMM</name>
<evidence type="ECO:0000313" key="1">
    <source>
        <dbReference type="EMBL" id="MBU2710769.1"/>
    </source>
</evidence>
<dbReference type="RefSeq" id="WP_215818936.1">
    <property type="nucleotide sequence ID" value="NZ_JAGSOY010000011.1"/>
</dbReference>
<comment type="caution">
    <text evidence="1">The sequence shown here is derived from an EMBL/GenBank/DDBJ whole genome shotgun (WGS) entry which is preliminary data.</text>
</comment>